<dbReference type="EMBL" id="BQKE01000002">
    <property type="protein sequence ID" value="GJM62916.1"/>
    <property type="molecule type" value="Genomic_DNA"/>
</dbReference>
<dbReference type="RefSeq" id="WP_338238143.1">
    <property type="nucleotide sequence ID" value="NZ_BQKE01000002.1"/>
</dbReference>
<sequence>MTKYIIQVIMFFVLISCQNDEFGYTYLSSYYLDGEPITLTGQTDNDTGLETNDWNFDLTNGKNISKGRFLEGMRIDNWIYTLHRDTSMVVDWIIFRDPIKGIKMSYPKIWHVNKETPRVFEATFETVSPIKRSKFFAVTYNIKDSIKMNMKEYLDYSTNKLAQEERLKRHYTFEIATDKDTTYYSITKLVRNNENIMILDYLFEKDDKIIELTYSTLDIETEFKNQIFLDIVSCFYYEQKRAFDPLTRSEIIIKL</sequence>
<organism evidence="1 2">
    <name type="scientific">Persicobacter diffluens</name>
    <dbReference type="NCBI Taxonomy" id="981"/>
    <lineage>
        <taxon>Bacteria</taxon>
        <taxon>Pseudomonadati</taxon>
        <taxon>Bacteroidota</taxon>
        <taxon>Cytophagia</taxon>
        <taxon>Cytophagales</taxon>
        <taxon>Persicobacteraceae</taxon>
        <taxon>Persicobacter</taxon>
    </lineage>
</organism>
<accession>A0AAN4VZH8</accession>
<comment type="caution">
    <text evidence="1">The sequence shown here is derived from an EMBL/GenBank/DDBJ whole genome shotgun (WGS) entry which is preliminary data.</text>
</comment>
<evidence type="ECO:0000313" key="2">
    <source>
        <dbReference type="Proteomes" id="UP001310022"/>
    </source>
</evidence>
<dbReference type="PROSITE" id="PS51257">
    <property type="entry name" value="PROKAR_LIPOPROTEIN"/>
    <property type="match status" value="1"/>
</dbReference>
<keyword evidence="2" id="KW-1185">Reference proteome</keyword>
<name>A0AAN4VZH8_9BACT</name>
<dbReference type="AlphaFoldDB" id="A0AAN4VZH8"/>
<proteinExistence type="predicted"/>
<protein>
    <submittedName>
        <fullName evidence="1">Uncharacterized protein</fullName>
    </submittedName>
</protein>
<evidence type="ECO:0000313" key="1">
    <source>
        <dbReference type="EMBL" id="GJM62916.1"/>
    </source>
</evidence>
<dbReference type="Proteomes" id="UP001310022">
    <property type="component" value="Unassembled WGS sequence"/>
</dbReference>
<gene>
    <name evidence="1" type="ORF">PEDI_34680</name>
</gene>
<reference evidence="1 2" key="1">
    <citation type="submission" date="2021-12" db="EMBL/GenBank/DDBJ databases">
        <title>Genome sequencing of bacteria with rrn-lacking chromosome and rrn-plasmid.</title>
        <authorList>
            <person name="Anda M."/>
            <person name="Iwasaki W."/>
        </authorList>
    </citation>
    <scope>NUCLEOTIDE SEQUENCE [LARGE SCALE GENOMIC DNA]</scope>
    <source>
        <strain evidence="1 2">NBRC 15940</strain>
    </source>
</reference>